<keyword evidence="3" id="KW-1185">Reference proteome</keyword>
<dbReference type="EMBL" id="JAQHRD010000023">
    <property type="protein sequence ID" value="KAJ6436351.1"/>
    <property type="molecule type" value="Genomic_DNA"/>
</dbReference>
<reference evidence="2" key="1">
    <citation type="submission" date="2023-01" db="EMBL/GenBank/DDBJ databases">
        <title>The growth and conidiation of Purpureocillium lavendulum are regulated by nitrogen source and histone H3K14 acetylation.</title>
        <authorList>
            <person name="Tang P."/>
            <person name="Han J."/>
            <person name="Zhang C."/>
            <person name="Tang P."/>
            <person name="Qi F."/>
            <person name="Zhang K."/>
            <person name="Liang L."/>
        </authorList>
    </citation>
    <scope>NUCLEOTIDE SEQUENCE</scope>
    <source>
        <strain evidence="2">YMF1.00683</strain>
    </source>
</reference>
<dbReference type="Pfam" id="PF08881">
    <property type="entry name" value="CVNH"/>
    <property type="match status" value="2"/>
</dbReference>
<dbReference type="SUPFAM" id="SSF51322">
    <property type="entry name" value="Cyanovirin-N"/>
    <property type="match status" value="2"/>
</dbReference>
<organism evidence="2 3">
    <name type="scientific">Purpureocillium lavendulum</name>
    <dbReference type="NCBI Taxonomy" id="1247861"/>
    <lineage>
        <taxon>Eukaryota</taxon>
        <taxon>Fungi</taxon>
        <taxon>Dikarya</taxon>
        <taxon>Ascomycota</taxon>
        <taxon>Pezizomycotina</taxon>
        <taxon>Sordariomycetes</taxon>
        <taxon>Hypocreomycetidae</taxon>
        <taxon>Hypocreales</taxon>
        <taxon>Ophiocordycipitaceae</taxon>
        <taxon>Purpureocillium</taxon>
    </lineage>
</organism>
<dbReference type="Proteomes" id="UP001163105">
    <property type="component" value="Unassembled WGS sequence"/>
</dbReference>
<gene>
    <name evidence="2" type="ORF">O9K51_11065</name>
</gene>
<dbReference type="Gene3D" id="2.30.60.10">
    <property type="entry name" value="Cyanovirin-N"/>
    <property type="match status" value="2"/>
</dbReference>
<dbReference type="InterPro" id="IPR011058">
    <property type="entry name" value="Cyanovirin-N"/>
</dbReference>
<name>A0AB34FBZ6_9HYPO</name>
<dbReference type="InterPro" id="IPR036673">
    <property type="entry name" value="Cyanovirin-N_sf"/>
</dbReference>
<evidence type="ECO:0000259" key="1">
    <source>
        <dbReference type="SMART" id="SM01111"/>
    </source>
</evidence>
<evidence type="ECO:0000313" key="3">
    <source>
        <dbReference type="Proteomes" id="UP001163105"/>
    </source>
</evidence>
<feature type="domain" description="Cyanovirin-N" evidence="1">
    <location>
        <begin position="2"/>
        <end position="174"/>
    </location>
</feature>
<proteinExistence type="predicted"/>
<accession>A0AB34FBZ6</accession>
<comment type="caution">
    <text evidence="2">The sequence shown here is derived from an EMBL/GenBank/DDBJ whole genome shotgun (WGS) entry which is preliminary data.</text>
</comment>
<dbReference type="SMART" id="SM01111">
    <property type="entry name" value="CVNH"/>
    <property type="match status" value="1"/>
</dbReference>
<dbReference type="PANTHER" id="PTHR42076">
    <property type="entry name" value="CYANOVIRIN-N HOMOLOG"/>
    <property type="match status" value="1"/>
</dbReference>
<evidence type="ECO:0000313" key="2">
    <source>
        <dbReference type="EMBL" id="KAJ6436351.1"/>
    </source>
</evidence>
<dbReference type="AlphaFoldDB" id="A0AB34FBZ6"/>
<sequence length="177" mass="19644">MSFYRSASNIRVDDGHLLRASVLNGDGDWVDSELDLDQFIGNSNGRFEWGGESMSLSFRILYHRYFQAHAVPSSVLSVVVPGSAGGCGAGELIFRHRGMTLPSKTIEEKYQGLTWRSSHTDFSHSAEEIDFNMEGENSDVPVLRAQLYDADGNLVDADINLDERVRNDNGNLIFGKP</sequence>
<dbReference type="PANTHER" id="PTHR42076:SF1">
    <property type="entry name" value="CYANOVIRIN-N DOMAIN-CONTAINING PROTEIN"/>
    <property type="match status" value="1"/>
</dbReference>
<protein>
    <submittedName>
        <fullName evidence="2">CVNH domain-containing protein</fullName>
    </submittedName>
</protein>